<gene>
    <name evidence="1" type="ORF">LCGC14_1578170</name>
</gene>
<accession>A0A0F9IHT2</accession>
<protein>
    <submittedName>
        <fullName evidence="1">Uncharacterized protein</fullName>
    </submittedName>
</protein>
<comment type="caution">
    <text evidence="1">The sequence shown here is derived from an EMBL/GenBank/DDBJ whole genome shotgun (WGS) entry which is preliminary data.</text>
</comment>
<reference evidence="1" key="1">
    <citation type="journal article" date="2015" name="Nature">
        <title>Complex archaea that bridge the gap between prokaryotes and eukaryotes.</title>
        <authorList>
            <person name="Spang A."/>
            <person name="Saw J.H."/>
            <person name="Jorgensen S.L."/>
            <person name="Zaremba-Niedzwiedzka K."/>
            <person name="Martijn J."/>
            <person name="Lind A.E."/>
            <person name="van Eijk R."/>
            <person name="Schleper C."/>
            <person name="Guy L."/>
            <person name="Ettema T.J."/>
        </authorList>
    </citation>
    <scope>NUCLEOTIDE SEQUENCE</scope>
</reference>
<dbReference type="EMBL" id="LAZR01012388">
    <property type="protein sequence ID" value="KKM27092.1"/>
    <property type="molecule type" value="Genomic_DNA"/>
</dbReference>
<evidence type="ECO:0000313" key="1">
    <source>
        <dbReference type="EMBL" id="KKM27092.1"/>
    </source>
</evidence>
<organism evidence="1">
    <name type="scientific">marine sediment metagenome</name>
    <dbReference type="NCBI Taxonomy" id="412755"/>
    <lineage>
        <taxon>unclassified sequences</taxon>
        <taxon>metagenomes</taxon>
        <taxon>ecological metagenomes</taxon>
    </lineage>
</organism>
<name>A0A0F9IHT2_9ZZZZ</name>
<sequence>MKPAEKKPQTIFRIIDRNTGEAVGSYSRAYCDEYDFESADQARNANVHGVFKNVIKYAVAKYRVTYELLEMDV</sequence>
<dbReference type="AlphaFoldDB" id="A0A0F9IHT2"/>
<proteinExistence type="predicted"/>